<comment type="caution">
    <text evidence="2">The sequence shown here is derived from an EMBL/GenBank/DDBJ whole genome shotgun (WGS) entry which is preliminary data.</text>
</comment>
<reference evidence="2 3" key="1">
    <citation type="submission" date="2020-10" db="EMBL/GenBank/DDBJ databases">
        <authorList>
            <person name="Castelo-Branco R."/>
            <person name="Eusebio N."/>
            <person name="Adriana R."/>
            <person name="Vieira A."/>
            <person name="Brugerolle De Fraissinette N."/>
            <person name="Rezende De Castro R."/>
            <person name="Schneider M.P."/>
            <person name="Vasconcelos V."/>
            <person name="Leao P.N."/>
        </authorList>
    </citation>
    <scope>NUCLEOTIDE SEQUENCE [LARGE SCALE GENOMIC DNA]</scope>
    <source>
        <strain evidence="2 3">LEGE 06226</strain>
    </source>
</reference>
<gene>
    <name evidence="2" type="ORF">IQ236_25710</name>
</gene>
<dbReference type="EMBL" id="JADEWU010000110">
    <property type="protein sequence ID" value="MBE9146595.1"/>
    <property type="molecule type" value="Genomic_DNA"/>
</dbReference>
<organism evidence="2 3">
    <name type="scientific">Planktothrix mougeotii LEGE 06226</name>
    <dbReference type="NCBI Taxonomy" id="1828728"/>
    <lineage>
        <taxon>Bacteria</taxon>
        <taxon>Bacillati</taxon>
        <taxon>Cyanobacteriota</taxon>
        <taxon>Cyanophyceae</taxon>
        <taxon>Oscillatoriophycideae</taxon>
        <taxon>Oscillatoriales</taxon>
        <taxon>Microcoleaceae</taxon>
        <taxon>Planktothrix</taxon>
    </lineage>
</organism>
<sequence>MSDLKRYWIVVHYETELTAETEWDACHNIRLGNTIVEEASIAAQEISFNGDIKGLITQTRLTVRKEAALAIILNQLYHKLQDFSLFANGLPPEIQTQVEALSVEQLEGLSIAVLNFNSLEDLSAYLQTQNDQSGMR</sequence>
<evidence type="ECO:0000313" key="3">
    <source>
        <dbReference type="Proteomes" id="UP000640725"/>
    </source>
</evidence>
<evidence type="ECO:0000313" key="2">
    <source>
        <dbReference type="EMBL" id="MBE9146595.1"/>
    </source>
</evidence>
<proteinExistence type="predicted"/>
<dbReference type="Proteomes" id="UP000640725">
    <property type="component" value="Unassembled WGS sequence"/>
</dbReference>
<dbReference type="InterPro" id="IPR025587">
    <property type="entry name" value="DUF4351"/>
</dbReference>
<evidence type="ECO:0000259" key="1">
    <source>
        <dbReference type="Pfam" id="PF14261"/>
    </source>
</evidence>
<dbReference type="RefSeq" id="WP_193871911.1">
    <property type="nucleotide sequence ID" value="NZ_JADEWU010000110.1"/>
</dbReference>
<accession>A0ABR9UJG9</accession>
<dbReference type="Pfam" id="PF14261">
    <property type="entry name" value="DUF4351"/>
    <property type="match status" value="1"/>
</dbReference>
<keyword evidence="3" id="KW-1185">Reference proteome</keyword>
<feature type="domain" description="DUF4351" evidence="1">
    <location>
        <begin position="64"/>
        <end position="126"/>
    </location>
</feature>
<name>A0ABR9UJG9_9CYAN</name>
<protein>
    <submittedName>
        <fullName evidence="2">DUF4351 domain-containing protein</fullName>
    </submittedName>
</protein>